<protein>
    <submittedName>
        <fullName evidence="10">Undecaprenyl phosphate-alpha-4-amino-4-deoxy-L-arabinose arabinosyl transferase</fullName>
        <ecNumber evidence="10">2.4.2.43</ecNumber>
    </submittedName>
</protein>
<feature type="domain" description="Glycosyltransferase RgtA/B/C/D-like" evidence="9">
    <location>
        <begin position="78"/>
        <end position="240"/>
    </location>
</feature>
<feature type="transmembrane region" description="Helical" evidence="8">
    <location>
        <begin position="151"/>
        <end position="170"/>
    </location>
</feature>
<organism evidence="10 11">
    <name type="scientific">Thalassoglobus polymorphus</name>
    <dbReference type="NCBI Taxonomy" id="2527994"/>
    <lineage>
        <taxon>Bacteria</taxon>
        <taxon>Pseudomonadati</taxon>
        <taxon>Planctomycetota</taxon>
        <taxon>Planctomycetia</taxon>
        <taxon>Planctomycetales</taxon>
        <taxon>Planctomycetaceae</taxon>
        <taxon>Thalassoglobus</taxon>
    </lineage>
</organism>
<evidence type="ECO:0000313" key="11">
    <source>
        <dbReference type="Proteomes" id="UP000315724"/>
    </source>
</evidence>
<keyword evidence="4 10" id="KW-0808">Transferase</keyword>
<dbReference type="OrthoDB" id="232864at2"/>
<gene>
    <name evidence="10" type="primary">arnT_2</name>
    <name evidence="10" type="ORF">Mal48_29210</name>
</gene>
<dbReference type="InterPro" id="IPR050297">
    <property type="entry name" value="LipidA_mod_glycosyltrf_83"/>
</dbReference>
<feature type="transmembrane region" description="Helical" evidence="8">
    <location>
        <begin position="12"/>
        <end position="32"/>
    </location>
</feature>
<dbReference type="PANTHER" id="PTHR33908">
    <property type="entry name" value="MANNOSYLTRANSFERASE YKCB-RELATED"/>
    <property type="match status" value="1"/>
</dbReference>
<dbReference type="GO" id="GO:0103015">
    <property type="term" value="F:4-amino-4-deoxy-L-arabinose transferase activity"/>
    <property type="evidence" value="ECO:0007669"/>
    <property type="project" value="UniProtKB-EC"/>
</dbReference>
<keyword evidence="2" id="KW-1003">Cell membrane</keyword>
<feature type="transmembrane region" description="Helical" evidence="8">
    <location>
        <begin position="365"/>
        <end position="384"/>
    </location>
</feature>
<dbReference type="InterPro" id="IPR038731">
    <property type="entry name" value="RgtA/B/C-like"/>
</dbReference>
<feature type="transmembrane region" description="Helical" evidence="8">
    <location>
        <begin position="224"/>
        <end position="242"/>
    </location>
</feature>
<dbReference type="Pfam" id="PF13231">
    <property type="entry name" value="PMT_2"/>
    <property type="match status" value="1"/>
</dbReference>
<dbReference type="EMBL" id="CP036267">
    <property type="protein sequence ID" value="QDT33667.1"/>
    <property type="molecule type" value="Genomic_DNA"/>
</dbReference>
<dbReference type="PANTHER" id="PTHR33908:SF11">
    <property type="entry name" value="MEMBRANE PROTEIN"/>
    <property type="match status" value="1"/>
</dbReference>
<feature type="transmembrane region" description="Helical" evidence="8">
    <location>
        <begin position="96"/>
        <end position="117"/>
    </location>
</feature>
<keyword evidence="5 8" id="KW-0812">Transmembrane</keyword>
<feature type="transmembrane region" description="Helical" evidence="8">
    <location>
        <begin position="396"/>
        <end position="414"/>
    </location>
</feature>
<dbReference type="KEGG" id="tpol:Mal48_29210"/>
<keyword evidence="7 8" id="KW-0472">Membrane</keyword>
<evidence type="ECO:0000259" key="9">
    <source>
        <dbReference type="Pfam" id="PF13231"/>
    </source>
</evidence>
<evidence type="ECO:0000256" key="8">
    <source>
        <dbReference type="SAM" id="Phobius"/>
    </source>
</evidence>
<dbReference type="RefSeq" id="WP_145200313.1">
    <property type="nucleotide sequence ID" value="NZ_CP036267.1"/>
</dbReference>
<keyword evidence="3 10" id="KW-0328">Glycosyltransferase</keyword>
<proteinExistence type="predicted"/>
<evidence type="ECO:0000256" key="4">
    <source>
        <dbReference type="ARBA" id="ARBA00022679"/>
    </source>
</evidence>
<dbReference type="Proteomes" id="UP000315724">
    <property type="component" value="Chromosome"/>
</dbReference>
<name>A0A517QPY6_9PLAN</name>
<evidence type="ECO:0000256" key="6">
    <source>
        <dbReference type="ARBA" id="ARBA00022989"/>
    </source>
</evidence>
<comment type="subcellular location">
    <subcellularLocation>
        <location evidence="1">Cell membrane</location>
        <topology evidence="1">Multi-pass membrane protein</topology>
    </subcellularLocation>
</comment>
<dbReference type="EC" id="2.4.2.43" evidence="10"/>
<reference evidence="10 11" key="1">
    <citation type="submission" date="2019-02" db="EMBL/GenBank/DDBJ databases">
        <title>Deep-cultivation of Planctomycetes and their phenomic and genomic characterization uncovers novel biology.</title>
        <authorList>
            <person name="Wiegand S."/>
            <person name="Jogler M."/>
            <person name="Boedeker C."/>
            <person name="Pinto D."/>
            <person name="Vollmers J."/>
            <person name="Rivas-Marin E."/>
            <person name="Kohn T."/>
            <person name="Peeters S.H."/>
            <person name="Heuer A."/>
            <person name="Rast P."/>
            <person name="Oberbeckmann S."/>
            <person name="Bunk B."/>
            <person name="Jeske O."/>
            <person name="Meyerdierks A."/>
            <person name="Storesund J.E."/>
            <person name="Kallscheuer N."/>
            <person name="Luecker S."/>
            <person name="Lage O.M."/>
            <person name="Pohl T."/>
            <person name="Merkel B.J."/>
            <person name="Hornburger P."/>
            <person name="Mueller R.-W."/>
            <person name="Bruemmer F."/>
            <person name="Labrenz M."/>
            <person name="Spormann A.M."/>
            <person name="Op den Camp H."/>
            <person name="Overmann J."/>
            <person name="Amann R."/>
            <person name="Jetten M.S.M."/>
            <person name="Mascher T."/>
            <person name="Medema M.H."/>
            <person name="Devos D.P."/>
            <person name="Kaster A.-K."/>
            <person name="Ovreas L."/>
            <person name="Rohde M."/>
            <person name="Galperin M.Y."/>
            <person name="Jogler C."/>
        </authorList>
    </citation>
    <scope>NUCLEOTIDE SEQUENCE [LARGE SCALE GENOMIC DNA]</scope>
    <source>
        <strain evidence="10 11">Mal48</strain>
    </source>
</reference>
<keyword evidence="11" id="KW-1185">Reference proteome</keyword>
<evidence type="ECO:0000256" key="1">
    <source>
        <dbReference type="ARBA" id="ARBA00004651"/>
    </source>
</evidence>
<evidence type="ECO:0000256" key="7">
    <source>
        <dbReference type="ARBA" id="ARBA00023136"/>
    </source>
</evidence>
<evidence type="ECO:0000313" key="10">
    <source>
        <dbReference type="EMBL" id="QDT33667.1"/>
    </source>
</evidence>
<evidence type="ECO:0000256" key="5">
    <source>
        <dbReference type="ARBA" id="ARBA00022692"/>
    </source>
</evidence>
<accession>A0A517QPY6</accession>
<feature type="transmembrane region" description="Helical" evidence="8">
    <location>
        <begin position="336"/>
        <end position="358"/>
    </location>
</feature>
<feature type="transmembrane region" description="Helical" evidence="8">
    <location>
        <begin position="124"/>
        <end position="145"/>
    </location>
</feature>
<dbReference type="GO" id="GO:0005886">
    <property type="term" value="C:plasma membrane"/>
    <property type="evidence" value="ECO:0007669"/>
    <property type="project" value="UniProtKB-SubCell"/>
</dbReference>
<feature type="transmembrane region" description="Helical" evidence="8">
    <location>
        <begin position="177"/>
        <end position="195"/>
    </location>
</feature>
<sequence length="422" mass="46456">MKSACHSQYDRRLLLLILLVALVLRAGFVVWLQERLDATGRDYLISGDAEGYWDLAKTIVKGEDYAIHSPPRSVHRMPGLPAVLAISISIFGESRFAARILLATLGALSCGLLYLLGKRIHSSAAGLIAAALLAISPASIGFSGVILSETLFGFTMLLSLLGAVSLIEQLTQSSVSVSKVCGWALLTGILIGLGVYTKPSWILVGPLLGFLLLAFISPRWNSGIAAVLMTLGMVLVLLPWGVRNQNVSGHFKLTTFWMGPSLYDGLNPQATGASDMRFFDDDQLPNEMTEYEVDKEYQRRSWEFAKANPSRVVSLAGAKLWRYWKPWPNAAQFDKALIRIGLCLYTIPVFFLAAWGAWKIWEKNWSIVVCAGPIFYFAGLHMIFVSSLRYRLPAEAPLLVLSAIGILSICGRLNDESKRRAD</sequence>
<feature type="transmembrane region" description="Helical" evidence="8">
    <location>
        <begin position="201"/>
        <end position="217"/>
    </location>
</feature>
<evidence type="ECO:0000256" key="2">
    <source>
        <dbReference type="ARBA" id="ARBA00022475"/>
    </source>
</evidence>
<dbReference type="AlphaFoldDB" id="A0A517QPY6"/>
<dbReference type="GO" id="GO:0009103">
    <property type="term" value="P:lipopolysaccharide biosynthetic process"/>
    <property type="evidence" value="ECO:0007669"/>
    <property type="project" value="UniProtKB-ARBA"/>
</dbReference>
<keyword evidence="6 8" id="KW-1133">Transmembrane helix</keyword>
<evidence type="ECO:0000256" key="3">
    <source>
        <dbReference type="ARBA" id="ARBA00022676"/>
    </source>
</evidence>